<name>A0A4V2SDJ5_9GAMM</name>
<dbReference type="AlphaFoldDB" id="A0A4V2SDJ5"/>
<comment type="similarity">
    <text evidence="3">Belongs to the LptF/LptG family.</text>
</comment>
<dbReference type="GO" id="GO:0055085">
    <property type="term" value="P:transmembrane transport"/>
    <property type="evidence" value="ECO:0007669"/>
    <property type="project" value="InterPro"/>
</dbReference>
<evidence type="ECO:0000256" key="1">
    <source>
        <dbReference type="ARBA" id="ARBA00002265"/>
    </source>
</evidence>
<dbReference type="GO" id="GO:0043190">
    <property type="term" value="C:ATP-binding cassette (ABC) transporter complex"/>
    <property type="evidence" value="ECO:0007669"/>
    <property type="project" value="InterPro"/>
</dbReference>
<evidence type="ECO:0000313" key="14">
    <source>
        <dbReference type="Proteomes" id="UP000295765"/>
    </source>
</evidence>
<dbReference type="GO" id="GO:0015920">
    <property type="term" value="P:lipopolysaccharide transport"/>
    <property type="evidence" value="ECO:0007669"/>
    <property type="project" value="TreeGrafter"/>
</dbReference>
<keyword evidence="14" id="KW-1185">Reference proteome</keyword>
<evidence type="ECO:0000256" key="7">
    <source>
        <dbReference type="ARBA" id="ARBA00022519"/>
    </source>
</evidence>
<feature type="transmembrane region" description="Helical" evidence="12">
    <location>
        <begin position="332"/>
        <end position="350"/>
    </location>
</feature>
<feature type="transmembrane region" description="Helical" evidence="12">
    <location>
        <begin position="104"/>
        <end position="123"/>
    </location>
</feature>
<gene>
    <name evidence="13" type="ORF">EV699_101149</name>
</gene>
<dbReference type="PANTHER" id="PTHR33529">
    <property type="entry name" value="SLR0882 PROTEIN-RELATED"/>
    <property type="match status" value="1"/>
</dbReference>
<reference evidence="13 14" key="1">
    <citation type="submission" date="2019-03" db="EMBL/GenBank/DDBJ databases">
        <title>Genomic Encyclopedia of Type Strains, Phase IV (KMG-IV): sequencing the most valuable type-strain genomes for metagenomic binning, comparative biology and taxonomic classification.</title>
        <authorList>
            <person name="Goeker M."/>
        </authorList>
    </citation>
    <scope>NUCLEOTIDE SEQUENCE [LARGE SCALE GENOMIC DNA]</scope>
    <source>
        <strain evidence="13 14">DSM 25287</strain>
    </source>
</reference>
<evidence type="ECO:0000256" key="2">
    <source>
        <dbReference type="ARBA" id="ARBA00004429"/>
    </source>
</evidence>
<keyword evidence="8 12" id="KW-0812">Transmembrane</keyword>
<dbReference type="EMBL" id="SLWY01000001">
    <property type="protein sequence ID" value="TCO83765.1"/>
    <property type="molecule type" value="Genomic_DNA"/>
</dbReference>
<accession>A0A4V2SDJ5</accession>
<feature type="transmembrane region" description="Helical" evidence="12">
    <location>
        <begin position="54"/>
        <end position="78"/>
    </location>
</feature>
<dbReference type="Pfam" id="PF03739">
    <property type="entry name" value="LptF_LptG"/>
    <property type="match status" value="1"/>
</dbReference>
<dbReference type="InterPro" id="IPR030922">
    <property type="entry name" value="LptF"/>
</dbReference>
<dbReference type="NCBIfam" id="TIGR04407">
    <property type="entry name" value="LptF_YjgP"/>
    <property type="match status" value="1"/>
</dbReference>
<keyword evidence="5" id="KW-0813">Transport</keyword>
<proteinExistence type="inferred from homology"/>
<dbReference type="InterPro" id="IPR005495">
    <property type="entry name" value="LptG/LptF_permease"/>
</dbReference>
<evidence type="ECO:0000256" key="3">
    <source>
        <dbReference type="ARBA" id="ARBA00007725"/>
    </source>
</evidence>
<sequence length="362" mass="39847">MLKTVDRFILREVALSLGATLVVLLAIVLASRLANYLTQVANGLLVKEVILRMLVLQSIRFLPVLVPIAFLLGIMLTLGRLYQDSEMVALTACGYGPGEIYRPLLLLALPLLVLLLLISLWVAPAAATLQFELQARARQQAQVSVFNPGTFREAANGRHVVYVAALDPASNEMLQVFIQSRESDGGVAITTGDRGHQEVDAAGNRFMVLYDGYRYEGRPDALDYQVSRFDRLRVKLEAPPAEAIGKREGVTSERLLAGSRQDLAELHGRLGGPVSVLLIAFVAPLLARARPRENRYGRVLGAILVYAVYINLLGIGKAWLEKGTLGPLVGLWWVHALLALLALGLWWRYYGFRSSERVEVPA</sequence>
<comment type="function">
    <text evidence="1">Part of the ABC transporter complex LptBFG involved in the translocation of lipopolysaccharide (LPS) from the inner membrane to the outer membrane.</text>
</comment>
<comment type="subcellular location">
    <subcellularLocation>
        <location evidence="2">Cell inner membrane</location>
        <topology evidence="2">Multi-pass membrane protein</topology>
    </subcellularLocation>
</comment>
<evidence type="ECO:0000256" key="12">
    <source>
        <dbReference type="SAM" id="Phobius"/>
    </source>
</evidence>
<organism evidence="13 14">
    <name type="scientific">Plasticicumulans lactativorans</name>
    <dbReference type="NCBI Taxonomy" id="1133106"/>
    <lineage>
        <taxon>Bacteria</taxon>
        <taxon>Pseudomonadati</taxon>
        <taxon>Pseudomonadota</taxon>
        <taxon>Gammaproteobacteria</taxon>
        <taxon>Candidatus Competibacteraceae</taxon>
        <taxon>Plasticicumulans</taxon>
    </lineage>
</organism>
<evidence type="ECO:0000256" key="11">
    <source>
        <dbReference type="ARBA" id="ARBA00026081"/>
    </source>
</evidence>
<keyword evidence="7" id="KW-0997">Cell inner membrane</keyword>
<dbReference type="Proteomes" id="UP000295765">
    <property type="component" value="Unassembled WGS sequence"/>
</dbReference>
<keyword evidence="10 12" id="KW-0472">Membrane</keyword>
<evidence type="ECO:0000256" key="5">
    <source>
        <dbReference type="ARBA" id="ARBA00022448"/>
    </source>
</evidence>
<evidence type="ECO:0000313" key="13">
    <source>
        <dbReference type="EMBL" id="TCO83765.1"/>
    </source>
</evidence>
<feature type="transmembrane region" description="Helical" evidence="12">
    <location>
        <begin position="299"/>
        <end position="320"/>
    </location>
</feature>
<dbReference type="RefSeq" id="WP_165903974.1">
    <property type="nucleotide sequence ID" value="NZ_SLWY01000001.1"/>
</dbReference>
<evidence type="ECO:0000256" key="4">
    <source>
        <dbReference type="ARBA" id="ARBA00014213"/>
    </source>
</evidence>
<dbReference type="PANTHER" id="PTHR33529:SF7">
    <property type="entry name" value="LIPOPOLYSACCHARIDE EXPORT SYSTEM PERMEASE PROTEIN LPTF"/>
    <property type="match status" value="1"/>
</dbReference>
<feature type="transmembrane region" description="Helical" evidence="12">
    <location>
        <begin position="270"/>
        <end position="287"/>
    </location>
</feature>
<protein>
    <recommendedName>
        <fullName evidence="4">Lipopolysaccharide export system permease protein LptF</fullName>
    </recommendedName>
</protein>
<evidence type="ECO:0000256" key="6">
    <source>
        <dbReference type="ARBA" id="ARBA00022475"/>
    </source>
</evidence>
<comment type="subunit">
    <text evidence="11">Component of the lipopolysaccharide transport and assembly complex. The LptBFG transporter is composed of two ATP-binding proteins (LptB) and two transmembrane proteins (LptF and LptG).</text>
</comment>
<keyword evidence="6" id="KW-1003">Cell membrane</keyword>
<evidence type="ECO:0000256" key="9">
    <source>
        <dbReference type="ARBA" id="ARBA00022989"/>
    </source>
</evidence>
<evidence type="ECO:0000256" key="8">
    <source>
        <dbReference type="ARBA" id="ARBA00022692"/>
    </source>
</evidence>
<comment type="caution">
    <text evidence="13">The sequence shown here is derived from an EMBL/GenBank/DDBJ whole genome shotgun (WGS) entry which is preliminary data.</text>
</comment>
<evidence type="ECO:0000256" key="10">
    <source>
        <dbReference type="ARBA" id="ARBA00023136"/>
    </source>
</evidence>
<keyword evidence="9 12" id="KW-1133">Transmembrane helix</keyword>